<keyword evidence="2" id="KW-0812">Transmembrane</keyword>
<proteinExistence type="predicted"/>
<feature type="compositionally biased region" description="Polar residues" evidence="1">
    <location>
        <begin position="1"/>
        <end position="18"/>
    </location>
</feature>
<feature type="transmembrane region" description="Helical" evidence="2">
    <location>
        <begin position="166"/>
        <end position="190"/>
    </location>
</feature>
<keyword evidence="4" id="KW-1185">Reference proteome</keyword>
<feature type="transmembrane region" description="Helical" evidence="2">
    <location>
        <begin position="136"/>
        <end position="154"/>
    </location>
</feature>
<keyword evidence="2" id="KW-0472">Membrane</keyword>
<keyword evidence="2" id="KW-1133">Transmembrane helix</keyword>
<feature type="transmembrane region" description="Helical" evidence="2">
    <location>
        <begin position="96"/>
        <end position="116"/>
    </location>
</feature>
<gene>
    <name evidence="3" type="ORF">LARSCL_LOCUS10572</name>
</gene>
<feature type="region of interest" description="Disordered" evidence="1">
    <location>
        <begin position="1"/>
        <end position="54"/>
    </location>
</feature>
<reference evidence="3 4" key="1">
    <citation type="submission" date="2024-04" db="EMBL/GenBank/DDBJ databases">
        <authorList>
            <person name="Rising A."/>
            <person name="Reimegard J."/>
            <person name="Sonavane S."/>
            <person name="Akerstrom W."/>
            <person name="Nylinder S."/>
            <person name="Hedman E."/>
            <person name="Kallberg Y."/>
        </authorList>
    </citation>
    <scope>NUCLEOTIDE SEQUENCE [LARGE SCALE GENOMIC DNA]</scope>
</reference>
<evidence type="ECO:0000256" key="1">
    <source>
        <dbReference type="SAM" id="MobiDB-lite"/>
    </source>
</evidence>
<dbReference type="AlphaFoldDB" id="A0AAV2A6W1"/>
<sequence>MIRTRSQSRGRSDSNPDSDSFAGVTRRGNRYSLGGHDPRSPTRKTRRHSESRVEYRRSDSGVEYERVQRSVQLLFFENLIVNVSQTLDILGKKIQAILGSLLELILNCLVHFVLLVRRIVRLTSNEYDRKAARNDVLSFLWVGFWSLVVTLFFVPPNLEVNIIKRWARFAVGTFQTTGLLFVLFFMLYLYKITH</sequence>
<accession>A0AAV2A6W1</accession>
<organism evidence="3 4">
    <name type="scientific">Larinioides sclopetarius</name>
    <dbReference type="NCBI Taxonomy" id="280406"/>
    <lineage>
        <taxon>Eukaryota</taxon>
        <taxon>Metazoa</taxon>
        <taxon>Ecdysozoa</taxon>
        <taxon>Arthropoda</taxon>
        <taxon>Chelicerata</taxon>
        <taxon>Arachnida</taxon>
        <taxon>Araneae</taxon>
        <taxon>Araneomorphae</taxon>
        <taxon>Entelegynae</taxon>
        <taxon>Araneoidea</taxon>
        <taxon>Araneidae</taxon>
        <taxon>Larinioides</taxon>
    </lineage>
</organism>
<protein>
    <submittedName>
        <fullName evidence="3">Uncharacterized protein</fullName>
    </submittedName>
</protein>
<evidence type="ECO:0000313" key="3">
    <source>
        <dbReference type="EMBL" id="CAL1279751.1"/>
    </source>
</evidence>
<evidence type="ECO:0000256" key="2">
    <source>
        <dbReference type="SAM" id="Phobius"/>
    </source>
</evidence>
<name>A0AAV2A6W1_9ARAC</name>
<dbReference type="EMBL" id="CAXIEN010000125">
    <property type="protein sequence ID" value="CAL1279751.1"/>
    <property type="molecule type" value="Genomic_DNA"/>
</dbReference>
<evidence type="ECO:0000313" key="4">
    <source>
        <dbReference type="Proteomes" id="UP001497382"/>
    </source>
</evidence>
<dbReference type="Proteomes" id="UP001497382">
    <property type="component" value="Unassembled WGS sequence"/>
</dbReference>
<comment type="caution">
    <text evidence="3">The sequence shown here is derived from an EMBL/GenBank/DDBJ whole genome shotgun (WGS) entry which is preliminary data.</text>
</comment>